<dbReference type="OrthoDB" id="255599at2157"/>
<dbReference type="RefSeq" id="WP_179267983.1">
    <property type="nucleotide sequence ID" value="NZ_CP058579.1"/>
</dbReference>
<evidence type="ECO:0000313" key="2">
    <source>
        <dbReference type="Proteomes" id="UP000509626"/>
    </source>
</evidence>
<organism evidence="1 2">
    <name type="scientific">Halorarum salinum</name>
    <dbReference type="NCBI Taxonomy" id="2743089"/>
    <lineage>
        <taxon>Archaea</taxon>
        <taxon>Methanobacteriati</taxon>
        <taxon>Methanobacteriota</taxon>
        <taxon>Stenosarchaea group</taxon>
        <taxon>Halobacteria</taxon>
        <taxon>Halobacteriales</taxon>
        <taxon>Haloferacaceae</taxon>
        <taxon>Halorarum</taxon>
    </lineage>
</organism>
<accession>A0A7D5QA17</accession>
<name>A0A7D5QA17_9EURY</name>
<keyword evidence="2" id="KW-1185">Reference proteome</keyword>
<dbReference type="Proteomes" id="UP000509626">
    <property type="component" value="Chromosome"/>
</dbReference>
<evidence type="ECO:0008006" key="3">
    <source>
        <dbReference type="Google" id="ProtNLM"/>
    </source>
</evidence>
<gene>
    <name evidence="1" type="ORF">HUG12_06480</name>
</gene>
<evidence type="ECO:0000313" key="1">
    <source>
        <dbReference type="EMBL" id="QLG61398.1"/>
    </source>
</evidence>
<dbReference type="GeneID" id="56037089"/>
<dbReference type="KEGG" id="halu:HUG12_06480"/>
<reference evidence="1 2" key="1">
    <citation type="submission" date="2020-06" db="EMBL/GenBank/DDBJ databases">
        <title>NJ-3-1, isolated from saline soil.</title>
        <authorList>
            <person name="Cui H.L."/>
            <person name="Shi X."/>
        </authorList>
    </citation>
    <scope>NUCLEOTIDE SEQUENCE [LARGE SCALE GENOMIC DNA]</scope>
    <source>
        <strain evidence="1 2">NJ-3-1</strain>
    </source>
</reference>
<proteinExistence type="predicted"/>
<protein>
    <recommendedName>
        <fullName evidence="3">Small CPxCG-related zinc finger protein</fullName>
    </recommendedName>
</protein>
<dbReference type="EMBL" id="CP058579">
    <property type="protein sequence ID" value="QLG61398.1"/>
    <property type="molecule type" value="Genomic_DNA"/>
</dbReference>
<sequence length="48" mass="5477">MPYFECANCGLLADVGTFERTELRQHCPECDEQTTWTVAFDSDRGVSF</sequence>
<dbReference type="AlphaFoldDB" id="A0A7D5QA17"/>